<dbReference type="InterPro" id="IPR012908">
    <property type="entry name" value="PGAP1-ab_dom-like"/>
</dbReference>
<evidence type="ECO:0000259" key="2">
    <source>
        <dbReference type="Pfam" id="PF07819"/>
    </source>
</evidence>
<dbReference type="SUPFAM" id="SSF53474">
    <property type="entry name" value="alpha/beta-Hydrolases"/>
    <property type="match status" value="1"/>
</dbReference>
<dbReference type="Proteomes" id="UP000290637">
    <property type="component" value="Chromosome"/>
</dbReference>
<dbReference type="EMBL" id="CP035913">
    <property type="protein sequence ID" value="QBE63216.1"/>
    <property type="molecule type" value="Genomic_DNA"/>
</dbReference>
<evidence type="ECO:0000313" key="3">
    <source>
        <dbReference type="EMBL" id="QBE63216.1"/>
    </source>
</evidence>
<dbReference type="InterPro" id="IPR029058">
    <property type="entry name" value="AB_hydrolase_fold"/>
</dbReference>
<organism evidence="3 4">
    <name type="scientific">Pseudoduganella lutea</name>
    <dbReference type="NCBI Taxonomy" id="321985"/>
    <lineage>
        <taxon>Bacteria</taxon>
        <taxon>Pseudomonadati</taxon>
        <taxon>Pseudomonadota</taxon>
        <taxon>Betaproteobacteria</taxon>
        <taxon>Burkholderiales</taxon>
        <taxon>Oxalobacteraceae</taxon>
        <taxon>Telluria group</taxon>
        <taxon>Pseudoduganella</taxon>
    </lineage>
</organism>
<accession>A0A4P6KWD3</accession>
<dbReference type="OrthoDB" id="9814331at2"/>
<gene>
    <name evidence="3" type="ORF">EWM63_09770</name>
</gene>
<dbReference type="Pfam" id="PF07819">
    <property type="entry name" value="PGAP1"/>
    <property type="match status" value="1"/>
</dbReference>
<feature type="region of interest" description="Disordered" evidence="1">
    <location>
        <begin position="557"/>
        <end position="576"/>
    </location>
</feature>
<name>A0A4P6KWD3_9BURK</name>
<keyword evidence="4" id="KW-1185">Reference proteome</keyword>
<sequence length="617" mass="68969">MTKNINERGNYQGQFSQGVGGWAEYQVLMTEVPDKIRHDVKAPPKKVIPIIFLPGIMGSNLRMTKTRQQELKRPDNKAWRPDDLTSARGGASILFGGKRGGFFSSATASERQLNFDPNETEIDYYHYTEDKARFDPDGTETKESDKRHSNVPDGLGPIPPLVLGSSAEGKKTKPAQIARWRGWSEIMFGGAYGNMLKKIEFLLNNILLNNDIHPCWQKNPKHFDGTILLGVPHRDVMNTLLQQPPSKFGAITGEELNPDDIRKIGACWYPVHAMGYNFLKSNGESAKVIAERIRGLVNGYRNRHFNCDEVIIITHSMGGILARAVLHPEYGNLINEKSFKILGIYHSAMPTTGAGATYKRMRFGFQESWALLGETGASIFGVDGEHATAVLANASGPLELLPGEAYGKEWLKVVNWKNEVLWSWPRKNDTALDSIYLKPHAAWWRLVNPDWINPARVPKSKGGGIEHAQARLERAFNFVESIKDTFHPKTFASYCTSVERPCYGEVIFRVLDSDPQGLLLKNLPPIEAWKLENDNKIGTLTVQAGGRKLTLRLIQPNSEGDETVPGKRSASQLPGNHFVHGRVEGKGYEHQNSYSDNEVQASLLYSIVQIAKTAKWN</sequence>
<feature type="compositionally biased region" description="Basic and acidic residues" evidence="1">
    <location>
        <begin position="132"/>
        <end position="150"/>
    </location>
</feature>
<evidence type="ECO:0000313" key="4">
    <source>
        <dbReference type="Proteomes" id="UP000290637"/>
    </source>
</evidence>
<dbReference type="RefSeq" id="WP_130186345.1">
    <property type="nucleotide sequence ID" value="NZ_CP035913.1"/>
</dbReference>
<feature type="domain" description="GPI inositol-deacylase PGAP1-like alpha/beta" evidence="2">
    <location>
        <begin position="286"/>
        <end position="327"/>
    </location>
</feature>
<reference evidence="3 4" key="1">
    <citation type="submission" date="2019-02" db="EMBL/GenBank/DDBJ databases">
        <title>Draft Genome Sequences of Six Type Strains of the Genus Massilia.</title>
        <authorList>
            <person name="Miess H."/>
            <person name="Frediansyhah A."/>
            <person name="Gross H."/>
        </authorList>
    </citation>
    <scope>NUCLEOTIDE SEQUENCE [LARGE SCALE GENOMIC DNA]</scope>
    <source>
        <strain evidence="3 4">DSM 17473</strain>
    </source>
</reference>
<evidence type="ECO:0000256" key="1">
    <source>
        <dbReference type="SAM" id="MobiDB-lite"/>
    </source>
</evidence>
<proteinExistence type="predicted"/>
<dbReference type="Gene3D" id="3.40.50.1820">
    <property type="entry name" value="alpha/beta hydrolase"/>
    <property type="match status" value="1"/>
</dbReference>
<feature type="region of interest" description="Disordered" evidence="1">
    <location>
        <begin position="132"/>
        <end position="170"/>
    </location>
</feature>
<dbReference type="AlphaFoldDB" id="A0A4P6KWD3"/>
<protein>
    <recommendedName>
        <fullName evidence="2">GPI inositol-deacylase PGAP1-like alpha/beta domain-containing protein</fullName>
    </recommendedName>
</protein>
<dbReference type="KEGG" id="plue:EWM63_09770"/>
<dbReference type="GO" id="GO:0016788">
    <property type="term" value="F:hydrolase activity, acting on ester bonds"/>
    <property type="evidence" value="ECO:0007669"/>
    <property type="project" value="InterPro"/>
</dbReference>